<dbReference type="InterPro" id="IPR036388">
    <property type="entry name" value="WH-like_DNA-bd_sf"/>
</dbReference>
<comment type="caution">
    <text evidence="5">The sequence shown here is derived from an EMBL/GenBank/DDBJ whole genome shotgun (WGS) entry which is preliminary data.</text>
</comment>
<dbReference type="PROSITE" id="PS00622">
    <property type="entry name" value="HTH_LUXR_1"/>
    <property type="match status" value="1"/>
</dbReference>
<evidence type="ECO:0000256" key="2">
    <source>
        <dbReference type="ARBA" id="ARBA00023125"/>
    </source>
</evidence>
<dbReference type="PANTHER" id="PTHR44688:SF16">
    <property type="entry name" value="DNA-BINDING TRANSCRIPTIONAL ACTIVATOR DEVR_DOSR"/>
    <property type="match status" value="1"/>
</dbReference>
<dbReference type="Gene3D" id="3.40.50.300">
    <property type="entry name" value="P-loop containing nucleotide triphosphate hydrolases"/>
    <property type="match status" value="1"/>
</dbReference>
<keyword evidence="2" id="KW-0238">DNA-binding</keyword>
<dbReference type="InterPro" id="IPR007111">
    <property type="entry name" value="NACHT_NTPase"/>
</dbReference>
<dbReference type="Pfam" id="PF25873">
    <property type="entry name" value="WHD_MalT"/>
    <property type="match status" value="1"/>
</dbReference>
<dbReference type="AlphaFoldDB" id="A0A8J3MZ95"/>
<dbReference type="SUPFAM" id="SSF46894">
    <property type="entry name" value="C-terminal effector domain of the bipartite response regulators"/>
    <property type="match status" value="1"/>
</dbReference>
<dbReference type="PANTHER" id="PTHR44688">
    <property type="entry name" value="DNA-BINDING TRANSCRIPTIONAL ACTIVATOR DEVR_DOSR"/>
    <property type="match status" value="1"/>
</dbReference>
<feature type="domain" description="HTH luxR-type" evidence="4">
    <location>
        <begin position="980"/>
        <end position="1045"/>
    </location>
</feature>
<dbReference type="GO" id="GO:0003677">
    <property type="term" value="F:DNA binding"/>
    <property type="evidence" value="ECO:0007669"/>
    <property type="project" value="UniProtKB-KW"/>
</dbReference>
<dbReference type="InterPro" id="IPR046738">
    <property type="entry name" value="DUF6788"/>
</dbReference>
<evidence type="ECO:0000313" key="6">
    <source>
        <dbReference type="Proteomes" id="UP000597444"/>
    </source>
</evidence>
<dbReference type="Pfam" id="PF20586">
    <property type="entry name" value="DUF6788"/>
    <property type="match status" value="1"/>
</dbReference>
<dbReference type="InterPro" id="IPR041617">
    <property type="entry name" value="TPR_MalT"/>
</dbReference>
<dbReference type="PROSITE" id="PS50043">
    <property type="entry name" value="HTH_LUXR_2"/>
    <property type="match status" value="1"/>
</dbReference>
<dbReference type="InterPro" id="IPR016032">
    <property type="entry name" value="Sig_transdc_resp-reg_C-effctor"/>
</dbReference>
<dbReference type="InterPro" id="IPR003593">
    <property type="entry name" value="AAA+_ATPase"/>
</dbReference>
<dbReference type="InterPro" id="IPR059106">
    <property type="entry name" value="WHD_MalT"/>
</dbReference>
<dbReference type="SUPFAM" id="SSF52540">
    <property type="entry name" value="P-loop containing nucleoside triphosphate hydrolases"/>
    <property type="match status" value="1"/>
</dbReference>
<dbReference type="Gene3D" id="1.10.10.10">
    <property type="entry name" value="Winged helix-like DNA-binding domain superfamily/Winged helix DNA-binding domain"/>
    <property type="match status" value="1"/>
</dbReference>
<evidence type="ECO:0000256" key="1">
    <source>
        <dbReference type="ARBA" id="ARBA00023015"/>
    </source>
</evidence>
<accession>A0A8J3MZ95</accession>
<keyword evidence="3" id="KW-0804">Transcription</keyword>
<dbReference type="Pfam" id="PF17874">
    <property type="entry name" value="TPR_MalT"/>
    <property type="match status" value="1"/>
</dbReference>
<protein>
    <submittedName>
        <fullName evidence="5">LuxR family transcriptional regulator</fullName>
    </submittedName>
</protein>
<evidence type="ECO:0000313" key="5">
    <source>
        <dbReference type="EMBL" id="GHO89965.1"/>
    </source>
</evidence>
<organism evidence="5 6">
    <name type="scientific">Reticulibacter mediterranei</name>
    <dbReference type="NCBI Taxonomy" id="2778369"/>
    <lineage>
        <taxon>Bacteria</taxon>
        <taxon>Bacillati</taxon>
        <taxon>Chloroflexota</taxon>
        <taxon>Ktedonobacteria</taxon>
        <taxon>Ktedonobacterales</taxon>
        <taxon>Reticulibacteraceae</taxon>
        <taxon>Reticulibacter</taxon>
    </lineage>
</organism>
<dbReference type="InterPro" id="IPR011990">
    <property type="entry name" value="TPR-like_helical_dom_sf"/>
</dbReference>
<dbReference type="SUPFAM" id="SSF48452">
    <property type="entry name" value="TPR-like"/>
    <property type="match status" value="1"/>
</dbReference>
<keyword evidence="1" id="KW-0805">Transcription regulation</keyword>
<gene>
    <name evidence="5" type="ORF">KSF_000130</name>
</gene>
<reference evidence="5" key="1">
    <citation type="submission" date="2020-10" db="EMBL/GenBank/DDBJ databases">
        <title>Taxonomic study of unclassified bacteria belonging to the class Ktedonobacteria.</title>
        <authorList>
            <person name="Yabe S."/>
            <person name="Wang C.M."/>
            <person name="Zheng Y."/>
            <person name="Sakai Y."/>
            <person name="Cavaletti L."/>
            <person name="Monciardini P."/>
            <person name="Donadio S."/>
        </authorList>
    </citation>
    <scope>NUCLEOTIDE SEQUENCE</scope>
    <source>
        <strain evidence="5">ID150040</strain>
    </source>
</reference>
<dbReference type="PRINTS" id="PR00038">
    <property type="entry name" value="HTHLUXR"/>
</dbReference>
<dbReference type="SMART" id="SM00382">
    <property type="entry name" value="AAA"/>
    <property type="match status" value="1"/>
</dbReference>
<dbReference type="Pfam" id="PF00196">
    <property type="entry name" value="GerE"/>
    <property type="match status" value="1"/>
</dbReference>
<dbReference type="SMART" id="SM00421">
    <property type="entry name" value="HTH_LUXR"/>
    <property type="match status" value="1"/>
</dbReference>
<dbReference type="Gene3D" id="1.25.40.10">
    <property type="entry name" value="Tetratricopeptide repeat domain"/>
    <property type="match status" value="1"/>
</dbReference>
<dbReference type="InterPro" id="IPR027417">
    <property type="entry name" value="P-loop_NTPase"/>
</dbReference>
<dbReference type="Pfam" id="PF05729">
    <property type="entry name" value="NACHT"/>
    <property type="match status" value="1"/>
</dbReference>
<dbReference type="CDD" id="cd06170">
    <property type="entry name" value="LuxR_C_like"/>
    <property type="match status" value="1"/>
</dbReference>
<dbReference type="InterPro" id="IPR000792">
    <property type="entry name" value="Tscrpt_reg_LuxR_C"/>
</dbReference>
<sequence length="1047" mass="118376">MQHFHPADDAAWQSWLGSISSFTFHGRCGDLNVYQENRSRGGAYWYAYHTVGRRTHKRYLGRTARVTTARLEEEARILRAGGEAGARPSPVPPAQAPIAPPLPSEVLLSTKLSVPRLPPGLVERPRLLRDLNIVSLYRLTLISASAGSGKTTLLAAWAADCARRADEGEEASLAWLSLDALDNEPPRFWASVIAALRTCLPTIGREALELLHSQDSPPLSAILALLLNELVKVDRDMVLILDDYHVIEDLAIHESLIFLLDHLPDTLHLVLSTRTDPELPLSRLRVRSQMVEIREGDLRFTEQETASFLLQRMGLSLSEETVAILQQRTEGWVAGLQLAALSLHKRDDLNTFVQDFAGSHRFVLDYVQQDILARLPLPLQHFLLQTSILTRMNAALCQAVTSGSGELASQKMLEELERANLFVVPLDAKQQWYRYHDLFREALRTRLHVSQPELVPGLHQRAARWYEAQGEMREAIVHAITASDYPYVALLLEREARHFWLRGEAQIVHNWLQELPDAILWKHARLTLNTELHLLNVAHESTEAAYARTQAQVERTLTRMEAGLHRKPELGITEAQAALIERRMRLLLALIELKVLVKHDDIEHQQLLAQETEKLPQDEEVIWNMISHSISFWVIISAEGDGASLLPRLREIKQQATQEGDFLATVRVMLWLAMASIQAGQLRQAEQECRQALTLIKQSNGHTHIEGYLHHTLFNVYYAWNKLEEAAEEVSCLRHIALQWQQMDLPIIEQVYSAQIALARGDLSGADEALQKGEALIQQEKYTYYAPWVSTLRIQWWLAQKNYSLASQWAAQAAFATDAWNPSRKSEFLVWVRVLLALQQYSEAVQMLQRFKEHLDHPGRRFLAIEFLGLYVVALHQSGEKEQAAHAAVRLLALTEPEGYIRVYLDAGPVLKQVLQTLLSTAPREGADATVGAFSRSYVSRLLAIFDQEERRMPRPVPSIDAPSDHQQKRLSYAPQAEENALLMEPLSLQERKVLPLLVAGHTYAEIAETLVVSLNTVKTQVGSIYRKLGVSRRAEAISVVTRAQLL</sequence>
<dbReference type="EMBL" id="BNJK01000001">
    <property type="protein sequence ID" value="GHO89965.1"/>
    <property type="molecule type" value="Genomic_DNA"/>
</dbReference>
<evidence type="ECO:0000256" key="3">
    <source>
        <dbReference type="ARBA" id="ARBA00023163"/>
    </source>
</evidence>
<name>A0A8J3MZ95_9CHLR</name>
<keyword evidence="6" id="KW-1185">Reference proteome</keyword>
<dbReference type="GO" id="GO:0006355">
    <property type="term" value="P:regulation of DNA-templated transcription"/>
    <property type="evidence" value="ECO:0007669"/>
    <property type="project" value="InterPro"/>
</dbReference>
<dbReference type="Proteomes" id="UP000597444">
    <property type="component" value="Unassembled WGS sequence"/>
</dbReference>
<proteinExistence type="predicted"/>
<evidence type="ECO:0000259" key="4">
    <source>
        <dbReference type="PROSITE" id="PS50043"/>
    </source>
</evidence>